<reference evidence="8 9" key="1">
    <citation type="submission" date="2017-03" db="EMBL/GenBank/DDBJ databases">
        <title>Widespread Adenine N6-methylation of Active Genes in Fungi.</title>
        <authorList>
            <consortium name="DOE Joint Genome Institute"/>
            <person name="Mondo S.J."/>
            <person name="Dannebaum R.O."/>
            <person name="Kuo R.C."/>
            <person name="Louie K.B."/>
            <person name="Bewick A.J."/>
            <person name="Labutti K."/>
            <person name="Haridas S."/>
            <person name="Kuo A."/>
            <person name="Salamov A."/>
            <person name="Ahrendt S.R."/>
            <person name="Lau R."/>
            <person name="Bowen B.P."/>
            <person name="Lipzen A."/>
            <person name="Sullivan W."/>
            <person name="Andreopoulos W.B."/>
            <person name="Clum A."/>
            <person name="Lindquist E."/>
            <person name="Daum C."/>
            <person name="Northen T.R."/>
            <person name="Ramamoorthy G."/>
            <person name="Schmitz R.J."/>
            <person name="Gryganskyi A."/>
            <person name="Culley D."/>
            <person name="Magnuson J."/>
            <person name="James T.Y."/>
            <person name="O'Malley M.A."/>
            <person name="Stajich J.E."/>
            <person name="Spatafora J.W."/>
            <person name="Visel A."/>
            <person name="Grigoriev I.V."/>
        </authorList>
    </citation>
    <scope>NUCLEOTIDE SEQUENCE [LARGE SCALE GENOMIC DNA]</scope>
    <source>
        <strain evidence="8 9">NRRL Y-17943</strain>
    </source>
</reference>
<evidence type="ECO:0000256" key="4">
    <source>
        <dbReference type="ARBA" id="ARBA00023034"/>
    </source>
</evidence>
<dbReference type="Pfam" id="PF04099">
    <property type="entry name" value="Sybindin"/>
    <property type="match status" value="1"/>
</dbReference>
<dbReference type="GO" id="GO:0006888">
    <property type="term" value="P:endoplasmic reticulum to Golgi vesicle-mediated transport"/>
    <property type="evidence" value="ECO:0007669"/>
    <property type="project" value="UniProtKB-UniRule"/>
</dbReference>
<dbReference type="Proteomes" id="UP000193218">
    <property type="component" value="Unassembled WGS sequence"/>
</dbReference>
<accession>A0A1Y1UEP8</accession>
<dbReference type="SMART" id="SM01399">
    <property type="entry name" value="Sybindin"/>
    <property type="match status" value="1"/>
</dbReference>
<keyword evidence="2 6" id="KW-0256">Endoplasmic reticulum</keyword>
<name>A0A1Y1UEP8_9TREE</name>
<dbReference type="SUPFAM" id="SSF64356">
    <property type="entry name" value="SNARE-like"/>
    <property type="match status" value="1"/>
</dbReference>
<dbReference type="InterPro" id="IPR007233">
    <property type="entry name" value="TRAPPC"/>
</dbReference>
<dbReference type="InterPro" id="IPR011012">
    <property type="entry name" value="Longin-like_dom_sf"/>
</dbReference>
<keyword evidence="1 6" id="KW-0813">Transport</keyword>
<keyword evidence="3 6" id="KW-0931">ER-Golgi transport</keyword>
<gene>
    <name evidence="8" type="ORF">BD324DRAFT_629074</name>
</gene>
<dbReference type="GeneID" id="33557980"/>
<evidence type="ECO:0000256" key="2">
    <source>
        <dbReference type="ARBA" id="ARBA00022824"/>
    </source>
</evidence>
<evidence type="ECO:0000256" key="7">
    <source>
        <dbReference type="SAM" id="MobiDB-lite"/>
    </source>
</evidence>
<comment type="subcellular location">
    <subcellularLocation>
        <location evidence="6">Endoplasmic reticulum</location>
    </subcellularLocation>
    <subcellularLocation>
        <location evidence="6">Golgi apparatus</location>
        <location evidence="6">cis-Golgi network</location>
    </subcellularLocation>
</comment>
<sequence>MTIFSLYIFDRHCDCIYYQDWNRTRPLRAPSTTNFKPGVHRLAPAQPSQTAGTRESIFSSGFSSGGIGTGITKAGNAMGSGAGASQRGLPFDEEAKLVYGVVLSLRNMVKKLSGRDEPLTSYSTPHYKLHLYETLTGYRFVLLSDPSSDSLRFVLRQLYTGAFLEYVVRNPLIDMDSRTEGIDNDQFRSAVDRHMKSLSVFS</sequence>
<dbReference type="GO" id="GO:0005783">
    <property type="term" value="C:endoplasmic reticulum"/>
    <property type="evidence" value="ECO:0007669"/>
    <property type="project" value="UniProtKB-SubCell"/>
</dbReference>
<dbReference type="PANTHER" id="PTHR23249:SF16">
    <property type="entry name" value="TRAFFICKING PROTEIN PARTICLE COMPLEX SUBUNIT 1"/>
    <property type="match status" value="1"/>
</dbReference>
<evidence type="ECO:0000256" key="5">
    <source>
        <dbReference type="ARBA" id="ARBA00038167"/>
    </source>
</evidence>
<keyword evidence="4 6" id="KW-0333">Golgi apparatus</keyword>
<comment type="subunit">
    <text evidence="6">Part of the multisubunit transport protein particle (TRAPP) complex.</text>
</comment>
<evidence type="ECO:0000256" key="3">
    <source>
        <dbReference type="ARBA" id="ARBA00022892"/>
    </source>
</evidence>
<dbReference type="CDD" id="cd14855">
    <property type="entry name" value="TRAPPC1_MUM2"/>
    <property type="match status" value="1"/>
</dbReference>
<keyword evidence="9" id="KW-1185">Reference proteome</keyword>
<comment type="caution">
    <text evidence="8">The sequence shown here is derived from an EMBL/GenBank/DDBJ whole genome shotgun (WGS) entry which is preliminary data.</text>
</comment>
<protein>
    <recommendedName>
        <fullName evidence="6">Trafficking protein particle complex subunit</fullName>
    </recommendedName>
</protein>
<evidence type="ECO:0000256" key="1">
    <source>
        <dbReference type="ARBA" id="ARBA00022448"/>
    </source>
</evidence>
<evidence type="ECO:0000256" key="6">
    <source>
        <dbReference type="RuleBase" id="RU366065"/>
    </source>
</evidence>
<dbReference type="Gene3D" id="3.30.450.70">
    <property type="match status" value="1"/>
</dbReference>
<comment type="similarity">
    <text evidence="5">Belongs to the TRAPP small subunits family. BET5 subfamily.</text>
</comment>
<dbReference type="STRING" id="4999.A0A1Y1UEP8"/>
<evidence type="ECO:0000313" key="8">
    <source>
        <dbReference type="EMBL" id="ORX36498.1"/>
    </source>
</evidence>
<feature type="region of interest" description="Disordered" evidence="7">
    <location>
        <begin position="32"/>
        <end position="52"/>
    </location>
</feature>
<dbReference type="GO" id="GO:0005794">
    <property type="term" value="C:Golgi apparatus"/>
    <property type="evidence" value="ECO:0007669"/>
    <property type="project" value="UniProtKB-SubCell"/>
</dbReference>
<dbReference type="InParanoid" id="A0A1Y1UEP8"/>
<dbReference type="RefSeq" id="XP_021870599.1">
    <property type="nucleotide sequence ID" value="XM_022016171.1"/>
</dbReference>
<evidence type="ECO:0000313" key="9">
    <source>
        <dbReference type="Proteomes" id="UP000193218"/>
    </source>
</evidence>
<dbReference type="EMBL" id="NBSH01000008">
    <property type="protein sequence ID" value="ORX36498.1"/>
    <property type="molecule type" value="Genomic_DNA"/>
</dbReference>
<dbReference type="AlphaFoldDB" id="A0A1Y1UEP8"/>
<organism evidence="8 9">
    <name type="scientific">Kockovaella imperatae</name>
    <dbReference type="NCBI Taxonomy" id="4999"/>
    <lineage>
        <taxon>Eukaryota</taxon>
        <taxon>Fungi</taxon>
        <taxon>Dikarya</taxon>
        <taxon>Basidiomycota</taxon>
        <taxon>Agaricomycotina</taxon>
        <taxon>Tremellomycetes</taxon>
        <taxon>Tremellales</taxon>
        <taxon>Cuniculitremaceae</taxon>
        <taxon>Kockovaella</taxon>
    </lineage>
</organism>
<dbReference type="OrthoDB" id="3364529at2759"/>
<proteinExistence type="inferred from homology"/>
<dbReference type="FunCoup" id="A0A1Y1UEP8">
    <property type="interactions" value="125"/>
</dbReference>
<dbReference type="PANTHER" id="PTHR23249">
    <property type="entry name" value="TRAFFICKING PROTEIN PARTICLE COMPLEX SUBUNIT"/>
    <property type="match status" value="1"/>
</dbReference>
<dbReference type="GO" id="GO:0030008">
    <property type="term" value="C:TRAPP complex"/>
    <property type="evidence" value="ECO:0007669"/>
    <property type="project" value="UniProtKB-UniRule"/>
</dbReference>